<organism evidence="2 3">
    <name type="scientific">Companilactobacillus baiquanensis</name>
    <dbReference type="NCBI Taxonomy" id="2486005"/>
    <lineage>
        <taxon>Bacteria</taxon>
        <taxon>Bacillati</taxon>
        <taxon>Bacillota</taxon>
        <taxon>Bacilli</taxon>
        <taxon>Lactobacillales</taxon>
        <taxon>Lactobacillaceae</taxon>
        <taxon>Companilactobacillus</taxon>
    </lineage>
</organism>
<keyword evidence="1" id="KW-0472">Membrane</keyword>
<dbReference type="Proteomes" id="UP001596186">
    <property type="component" value="Unassembled WGS sequence"/>
</dbReference>
<comment type="caution">
    <text evidence="2">The sequence shown here is derived from an EMBL/GenBank/DDBJ whole genome shotgun (WGS) entry which is preliminary data.</text>
</comment>
<sequence>MYTSTIVIIITILLFMLGNEWLLEIFQSFGLNFWASEIFIAVIILIIIFLIYKFVLKKIFSKK</sequence>
<keyword evidence="1" id="KW-0812">Transmembrane</keyword>
<name>A0ABW1UV74_9LACO</name>
<reference evidence="3" key="1">
    <citation type="journal article" date="2019" name="Int. J. Syst. Evol. Microbiol.">
        <title>The Global Catalogue of Microorganisms (GCM) 10K type strain sequencing project: providing services to taxonomists for standard genome sequencing and annotation.</title>
        <authorList>
            <consortium name="The Broad Institute Genomics Platform"/>
            <consortium name="The Broad Institute Genome Sequencing Center for Infectious Disease"/>
            <person name="Wu L."/>
            <person name="Ma J."/>
        </authorList>
    </citation>
    <scope>NUCLEOTIDE SEQUENCE [LARGE SCALE GENOMIC DNA]</scope>
    <source>
        <strain evidence="3">CCM 8895</strain>
    </source>
</reference>
<dbReference type="EMBL" id="JBHSSN010000014">
    <property type="protein sequence ID" value="MFC6323628.1"/>
    <property type="molecule type" value="Genomic_DNA"/>
</dbReference>
<gene>
    <name evidence="2" type="ORF">ACFP1F_07750</name>
</gene>
<keyword evidence="1" id="KW-1133">Transmembrane helix</keyword>
<evidence type="ECO:0000313" key="2">
    <source>
        <dbReference type="EMBL" id="MFC6323628.1"/>
    </source>
</evidence>
<feature type="transmembrane region" description="Helical" evidence="1">
    <location>
        <begin position="7"/>
        <end position="26"/>
    </location>
</feature>
<keyword evidence="3" id="KW-1185">Reference proteome</keyword>
<evidence type="ECO:0000313" key="3">
    <source>
        <dbReference type="Proteomes" id="UP001596186"/>
    </source>
</evidence>
<dbReference type="RefSeq" id="WP_125592648.1">
    <property type="nucleotide sequence ID" value="NZ_JBHSSN010000014.1"/>
</dbReference>
<proteinExistence type="predicted"/>
<evidence type="ECO:0000256" key="1">
    <source>
        <dbReference type="SAM" id="Phobius"/>
    </source>
</evidence>
<feature type="transmembrane region" description="Helical" evidence="1">
    <location>
        <begin position="38"/>
        <end position="56"/>
    </location>
</feature>
<accession>A0ABW1UV74</accession>
<protein>
    <submittedName>
        <fullName evidence="2">Uncharacterized protein</fullName>
    </submittedName>
</protein>